<proteinExistence type="predicted"/>
<keyword evidence="4" id="KW-1185">Reference proteome</keyword>
<keyword evidence="2" id="KW-0472">Membrane</keyword>
<feature type="region of interest" description="Disordered" evidence="1">
    <location>
        <begin position="55"/>
        <end position="102"/>
    </location>
</feature>
<dbReference type="Proteomes" id="UP000694547">
    <property type="component" value="Chromosome 1"/>
</dbReference>
<feature type="compositionally biased region" description="Basic and acidic residues" evidence="1">
    <location>
        <begin position="70"/>
        <end position="82"/>
    </location>
</feature>
<dbReference type="GeneTree" id="ENSGT00960000189503"/>
<protein>
    <recommendedName>
        <fullName evidence="5">SIGLEC family-like protein 1</fullName>
    </recommendedName>
</protein>
<evidence type="ECO:0000256" key="1">
    <source>
        <dbReference type="SAM" id="MobiDB-lite"/>
    </source>
</evidence>
<evidence type="ECO:0008006" key="5">
    <source>
        <dbReference type="Google" id="ProtNLM"/>
    </source>
</evidence>
<evidence type="ECO:0000313" key="4">
    <source>
        <dbReference type="Proteomes" id="UP000694547"/>
    </source>
</evidence>
<reference evidence="3" key="3">
    <citation type="submission" date="2025-09" db="UniProtKB">
        <authorList>
            <consortium name="Ensembl"/>
        </authorList>
    </citation>
    <scope>IDENTIFICATION</scope>
</reference>
<feature type="transmembrane region" description="Helical" evidence="2">
    <location>
        <begin position="20"/>
        <end position="42"/>
    </location>
</feature>
<name>A0A8C8W125_PERMB</name>
<keyword evidence="2" id="KW-0812">Transmembrane</keyword>
<evidence type="ECO:0000313" key="3">
    <source>
        <dbReference type="Ensembl" id="ENSPEMP00000029698.1"/>
    </source>
</evidence>
<accession>A0A8C8W125</accession>
<evidence type="ECO:0000256" key="2">
    <source>
        <dbReference type="SAM" id="Phobius"/>
    </source>
</evidence>
<feature type="compositionally biased region" description="Polar residues" evidence="1">
    <location>
        <begin position="83"/>
        <end position="92"/>
    </location>
</feature>
<keyword evidence="2" id="KW-1133">Transmembrane helix</keyword>
<dbReference type="AlphaFoldDB" id="A0A8C8W125"/>
<sequence>LLPHLVPGTTAPSIFLKALLQGVVYAATAITLLFLCLLPFIVKLLRTKQAKKCAQTRVQQDSEAGTDQESSTKPKEPREFRTESPSGTQLSVSAPCARMESS</sequence>
<reference evidence="3 4" key="1">
    <citation type="submission" date="2018-10" db="EMBL/GenBank/DDBJ databases">
        <title>Improved assembly of the deer mouse Peromyscus maniculatus genome.</title>
        <authorList>
            <person name="Lassance J.-M."/>
            <person name="Hoekstra H.E."/>
        </authorList>
    </citation>
    <scope>NUCLEOTIDE SEQUENCE [LARGE SCALE GENOMIC DNA]</scope>
</reference>
<dbReference type="Ensembl" id="ENSPEMT00000041122.1">
    <property type="protein sequence ID" value="ENSPEMP00000029698.1"/>
    <property type="gene ID" value="ENSPEMG00000029230.1"/>
</dbReference>
<feature type="compositionally biased region" description="Polar residues" evidence="1">
    <location>
        <begin position="56"/>
        <end position="69"/>
    </location>
</feature>
<organism evidence="3 4">
    <name type="scientific">Peromyscus maniculatus bairdii</name>
    <name type="common">Prairie deer mouse</name>
    <dbReference type="NCBI Taxonomy" id="230844"/>
    <lineage>
        <taxon>Eukaryota</taxon>
        <taxon>Metazoa</taxon>
        <taxon>Chordata</taxon>
        <taxon>Craniata</taxon>
        <taxon>Vertebrata</taxon>
        <taxon>Euteleostomi</taxon>
        <taxon>Mammalia</taxon>
        <taxon>Eutheria</taxon>
        <taxon>Euarchontoglires</taxon>
        <taxon>Glires</taxon>
        <taxon>Rodentia</taxon>
        <taxon>Myomorpha</taxon>
        <taxon>Muroidea</taxon>
        <taxon>Cricetidae</taxon>
        <taxon>Neotominae</taxon>
        <taxon>Peromyscus</taxon>
    </lineage>
</organism>
<reference evidence="3" key="2">
    <citation type="submission" date="2025-08" db="UniProtKB">
        <authorList>
            <consortium name="Ensembl"/>
        </authorList>
    </citation>
    <scope>IDENTIFICATION</scope>
</reference>